<evidence type="ECO:0000313" key="2">
    <source>
        <dbReference type="EMBL" id="OAF62661.2"/>
    </source>
</evidence>
<accession>A0A177AMV3</accession>
<dbReference type="eggNOG" id="ENOG502S3DJ">
    <property type="taxonomic scope" value="Eukaryota"/>
</dbReference>
<dbReference type="RefSeq" id="XP_024327933.1">
    <property type="nucleotide sequence ID" value="XM_024464850.1"/>
</dbReference>
<organism evidence="2">
    <name type="scientific">Pseudogymnoascus destructans</name>
    <dbReference type="NCBI Taxonomy" id="655981"/>
    <lineage>
        <taxon>Eukaryota</taxon>
        <taxon>Fungi</taxon>
        <taxon>Dikarya</taxon>
        <taxon>Ascomycota</taxon>
        <taxon>Pezizomycotina</taxon>
        <taxon>Leotiomycetes</taxon>
        <taxon>Thelebolales</taxon>
        <taxon>Thelebolaceae</taxon>
        <taxon>Pseudogymnoascus</taxon>
    </lineage>
</organism>
<gene>
    <name evidence="2" type="ORF">VC83_01165</name>
</gene>
<name>A0A177AMV3_9PEZI</name>
<dbReference type="Proteomes" id="UP000077154">
    <property type="component" value="Unassembled WGS sequence"/>
</dbReference>
<sequence length="589" mass="66672">MVTLRDRPSREIEDFFIPTERRSSLRSQAYSSPSTTARHLSSALYIDSDQSPSRKRGKVVYMDGGGSGSESEIHPSPTKRPRANKAKVNKARLSYPSPPSEDEGIKTPSVKSEAMSGIVLLDLPLEVHQNIIGFLPSDEDVNHYGAACKALRACVGPIVWQMRFLRTFDGIPDAGPVKLQAQYKKRRGIATRFVSFENGTLSHQKACLDMLKEMIIESNGHIVRDAYENESVSGLNHRFFLKYLQYTGLEVRPKGTDMLLNIAGTRYDFTPKKKPTRQERLAMVIRLCFIHLLLHPQICNIKTNVFLASQEQVYKCFIEAPLFLGRNKNEINILWLLHAANFFKFHFKTPDGEGILAHMYQHLEKGELAMAWAGKLKSGTQKLGPYWKGAFTFLHEEDLEIYRLGHNYQNIVDETTDGNNGFQDLTLFSDLRSTPQLACPPEMEVWLKAGPKGEYKDEASGERVMPKVQDFFGLGRSDADYHLHGRMHGLPPQEGIPGFQRVSMLKYLPCVHGTYGTGLTSFWAYEGCVLPGNQIMLGRWWCPTGIMDRGRTYCGPFIFWRVSGSVEDKMRTTDDALKFLDRVEEKTVG</sequence>
<dbReference type="EMBL" id="KV441387">
    <property type="protein sequence ID" value="OAF62661.2"/>
    <property type="molecule type" value="Genomic_DNA"/>
</dbReference>
<protein>
    <recommendedName>
        <fullName evidence="3">F-box domain-containing protein</fullName>
    </recommendedName>
</protein>
<evidence type="ECO:0008006" key="3">
    <source>
        <dbReference type="Google" id="ProtNLM"/>
    </source>
</evidence>
<dbReference type="SUPFAM" id="SSF81383">
    <property type="entry name" value="F-box domain"/>
    <property type="match status" value="1"/>
</dbReference>
<evidence type="ECO:0000256" key="1">
    <source>
        <dbReference type="SAM" id="MobiDB-lite"/>
    </source>
</evidence>
<feature type="region of interest" description="Disordered" evidence="1">
    <location>
        <begin position="23"/>
        <end position="108"/>
    </location>
</feature>
<dbReference type="InterPro" id="IPR036047">
    <property type="entry name" value="F-box-like_dom_sf"/>
</dbReference>
<reference evidence="2" key="1">
    <citation type="submission" date="2016-03" db="EMBL/GenBank/DDBJ databases">
        <title>Updated assembly of Pseudogymnoascus destructans, the fungus causing white-nose syndrome of bats.</title>
        <authorList>
            <person name="Palmer J.M."/>
            <person name="Drees K.P."/>
            <person name="Foster J.T."/>
            <person name="Lindner D.L."/>
        </authorList>
    </citation>
    <scope>NUCLEOTIDE SEQUENCE [LARGE SCALE GENOMIC DNA]</scope>
    <source>
        <strain evidence="2">20631-21</strain>
    </source>
</reference>
<proteinExistence type="predicted"/>
<dbReference type="OrthoDB" id="3971593at2759"/>
<feature type="compositionally biased region" description="Polar residues" evidence="1">
    <location>
        <begin position="25"/>
        <end position="39"/>
    </location>
</feature>
<dbReference type="AlphaFoldDB" id="A0A177AMV3"/>
<feature type="compositionally biased region" description="Basic residues" evidence="1">
    <location>
        <begin position="77"/>
        <end position="90"/>
    </location>
</feature>
<dbReference type="GeneID" id="36284257"/>
<dbReference type="VEuPathDB" id="FungiDB:GMDG_04255"/>